<feature type="chain" id="PRO_5015437452" evidence="1">
    <location>
        <begin position="19"/>
        <end position="550"/>
    </location>
</feature>
<evidence type="ECO:0000313" key="4">
    <source>
        <dbReference type="EMBL" id="PTX58012.1"/>
    </source>
</evidence>
<dbReference type="RefSeq" id="WP_107846059.1">
    <property type="nucleotide sequence ID" value="NZ_QBKS01000001.1"/>
</dbReference>
<feature type="signal peptide" evidence="1">
    <location>
        <begin position="1"/>
        <end position="18"/>
    </location>
</feature>
<dbReference type="NCBIfam" id="TIGR02231">
    <property type="entry name" value="mucoidy inhibitor MuiA family protein"/>
    <property type="match status" value="1"/>
</dbReference>
<dbReference type="OrthoDB" id="580912at2"/>
<dbReference type="PANTHER" id="PTHR31005">
    <property type="entry name" value="DUF4139 DOMAIN-CONTAINING PROTEIN"/>
    <property type="match status" value="1"/>
</dbReference>
<reference evidence="4 5" key="1">
    <citation type="submission" date="2018-04" db="EMBL/GenBank/DDBJ databases">
        <title>Genomic Encyclopedia of Archaeal and Bacterial Type Strains, Phase II (KMG-II): from individual species to whole genera.</title>
        <authorList>
            <person name="Goeker M."/>
        </authorList>
    </citation>
    <scope>NUCLEOTIDE SEQUENCE [LARGE SCALE GENOMIC DNA]</scope>
    <source>
        <strain evidence="4 5">DSM 100977</strain>
    </source>
</reference>
<keyword evidence="5" id="KW-1185">Reference proteome</keyword>
<evidence type="ECO:0000256" key="1">
    <source>
        <dbReference type="SAM" id="SignalP"/>
    </source>
</evidence>
<keyword evidence="1" id="KW-0732">Signal</keyword>
<evidence type="ECO:0000313" key="5">
    <source>
        <dbReference type="Proteomes" id="UP000243978"/>
    </source>
</evidence>
<accession>A0A2T6BPN2</accession>
<comment type="caution">
    <text evidence="4">The sequence shown here is derived from an EMBL/GenBank/DDBJ whole genome shotgun (WGS) entry which is preliminary data.</text>
</comment>
<dbReference type="AlphaFoldDB" id="A0A2T6BPN2"/>
<proteinExistence type="predicted"/>
<gene>
    <name evidence="4" type="ORF">C8N43_2688</name>
</gene>
<name>A0A2T6BPN2_9RHOB</name>
<dbReference type="Proteomes" id="UP000243978">
    <property type="component" value="Unassembled WGS sequence"/>
</dbReference>
<dbReference type="Pfam" id="PF13598">
    <property type="entry name" value="DUF4139"/>
    <property type="match status" value="1"/>
</dbReference>
<dbReference type="Pfam" id="PF13600">
    <property type="entry name" value="DUF4140"/>
    <property type="match status" value="1"/>
</dbReference>
<sequence>MLRSLSLAALLVTSTAYAEEVFIVPNISQVTVYPQGASVTRVVAAELPAGEHIIRIPYLRQGFSVGPPRVSTADNVAVGAIRLLPNHFTDPKDARTPEQIAAADRVEAARDAVQALEDRVILGQAQVEAQKARNAYLRTLTGAAQTSTDPDALKAAADMVAAELSSAWTAQYQASIALRADEKARDEARVALGLAEAEFQALNPPTGPLTLLEMAVETGAAGPVELTIDTLVYNAGWRADYDLDLTRGDDASIAMERKVVLQQSTGERWSEADLILSTANPFAQVDPTEPFPNQASIFAKGKAGYGVSVRSQAEDVSSFARAGSAADLEVEAVAAPTAQAVIDGLSVTYDYPTPVSLASGGSELILALDDFTFDAREFNRAAPRFDETAFLMAEFTNSTPEPFLPGQVSVSRDGVFVGRSDLDLVPAGAKAEVSFGSLEGLRLDYKLLDNDTGDRGFLTSSSTRVQQMEFSVENLLDTTEQVQTIFALPYSEQENLEVSVSTRPNPADADFEQKRGVSVWDLELGPGEKRTVRVNVQMDWPDGQQLQWRP</sequence>
<feature type="domain" description="DUF4140" evidence="3">
    <location>
        <begin position="30"/>
        <end position="133"/>
    </location>
</feature>
<dbReference type="EMBL" id="QBKS01000001">
    <property type="protein sequence ID" value="PTX58012.1"/>
    <property type="molecule type" value="Genomic_DNA"/>
</dbReference>
<evidence type="ECO:0000259" key="3">
    <source>
        <dbReference type="Pfam" id="PF13600"/>
    </source>
</evidence>
<dbReference type="InterPro" id="IPR037291">
    <property type="entry name" value="DUF4139"/>
</dbReference>
<evidence type="ECO:0000259" key="2">
    <source>
        <dbReference type="Pfam" id="PF13598"/>
    </source>
</evidence>
<dbReference type="PANTHER" id="PTHR31005:SF8">
    <property type="entry name" value="DUF4139 DOMAIN-CONTAINING PROTEIN"/>
    <property type="match status" value="1"/>
</dbReference>
<dbReference type="InterPro" id="IPR025554">
    <property type="entry name" value="DUF4140"/>
</dbReference>
<dbReference type="InterPro" id="IPR011935">
    <property type="entry name" value="CHP02231"/>
</dbReference>
<feature type="domain" description="DUF4139" evidence="2">
    <location>
        <begin position="226"/>
        <end position="541"/>
    </location>
</feature>
<protein>
    <submittedName>
        <fullName evidence="4">Uncharacterized protein (TIGR02231 family)</fullName>
    </submittedName>
</protein>
<organism evidence="4 5">
    <name type="scientific">Litoreibacter ponti</name>
    <dbReference type="NCBI Taxonomy" id="1510457"/>
    <lineage>
        <taxon>Bacteria</taxon>
        <taxon>Pseudomonadati</taxon>
        <taxon>Pseudomonadota</taxon>
        <taxon>Alphaproteobacteria</taxon>
        <taxon>Rhodobacterales</taxon>
        <taxon>Roseobacteraceae</taxon>
        <taxon>Litoreibacter</taxon>
    </lineage>
</organism>